<keyword evidence="2" id="KW-1185">Reference proteome</keyword>
<sequence length="120" mass="13267">HVAAMSAAGLTPDDWRASEHIDEIFHSIVVLDDFVVRVRLGTFIDSLEGVKLAISRLQLYEGGIFEGANPHKAHDMAWAERGVSFPQLAALLPAFMTTMRASIQATLNINHEWARQAKAE</sequence>
<gene>
    <name evidence="1" type="ORF">Q9L58_010892</name>
</gene>
<evidence type="ECO:0000313" key="2">
    <source>
        <dbReference type="Proteomes" id="UP001447188"/>
    </source>
</evidence>
<comment type="caution">
    <text evidence="1">The sequence shown here is derived from an EMBL/GenBank/DDBJ whole genome shotgun (WGS) entry which is preliminary data.</text>
</comment>
<dbReference type="Proteomes" id="UP001447188">
    <property type="component" value="Unassembled WGS sequence"/>
</dbReference>
<proteinExistence type="predicted"/>
<feature type="non-terminal residue" evidence="1">
    <location>
        <position position="1"/>
    </location>
</feature>
<name>A0ABR3G2U2_9PEZI</name>
<accession>A0ABR3G2U2</accession>
<organism evidence="1 2">
    <name type="scientific">Discina gigas</name>
    <dbReference type="NCBI Taxonomy" id="1032678"/>
    <lineage>
        <taxon>Eukaryota</taxon>
        <taxon>Fungi</taxon>
        <taxon>Dikarya</taxon>
        <taxon>Ascomycota</taxon>
        <taxon>Pezizomycotina</taxon>
        <taxon>Pezizomycetes</taxon>
        <taxon>Pezizales</taxon>
        <taxon>Discinaceae</taxon>
        <taxon>Discina</taxon>
    </lineage>
</organism>
<protein>
    <submittedName>
        <fullName evidence="1">Uncharacterized protein</fullName>
    </submittedName>
</protein>
<dbReference type="EMBL" id="JBBBZM010000897">
    <property type="protein sequence ID" value="KAL0630261.1"/>
    <property type="molecule type" value="Genomic_DNA"/>
</dbReference>
<reference evidence="1 2" key="1">
    <citation type="submission" date="2024-02" db="EMBL/GenBank/DDBJ databases">
        <title>Discinaceae phylogenomics.</title>
        <authorList>
            <person name="Dirks A.C."/>
            <person name="James T.Y."/>
        </authorList>
    </citation>
    <scope>NUCLEOTIDE SEQUENCE [LARGE SCALE GENOMIC DNA]</scope>
    <source>
        <strain evidence="1 2">ACD0624</strain>
    </source>
</reference>
<evidence type="ECO:0000313" key="1">
    <source>
        <dbReference type="EMBL" id="KAL0630261.1"/>
    </source>
</evidence>